<feature type="non-terminal residue" evidence="2">
    <location>
        <position position="1"/>
    </location>
</feature>
<sequence length="331" mass="35335">DVKINVDDVSLKQVLPLNKVYLETTISAVQNVVDAQSENIGFEVGQYSQTVMDLATDALNAAQNVLDTATRQNQLDESLATLENEMTKFVPNLTSTTTLRTVIDSAQAVVDAQSGNIGDEEGQFSQATVDAAGAAISSAENVRDTASFQSSVDAAVTSLRSEMAKFLPNTRAEPDVTALQNAINDAKTKTDAATVGNGAGEYSQEVMDIAVNAITDAQNVRDTATMQSVVDAAILTLEAEMAKFVPNITGIHNANIAGLRIYPNPVSNSLYINAANIAACKIMDTSGRVLLNERTSANSIDVSVLQDGIYFIQVVLENHSVVIKKFLKWSQ</sequence>
<reference evidence="2" key="1">
    <citation type="journal article" date="2015" name="Nature">
        <title>Complex archaea that bridge the gap between prokaryotes and eukaryotes.</title>
        <authorList>
            <person name="Spang A."/>
            <person name="Saw J.H."/>
            <person name="Jorgensen S.L."/>
            <person name="Zaremba-Niedzwiedzka K."/>
            <person name="Martijn J."/>
            <person name="Lind A.E."/>
            <person name="van Eijk R."/>
            <person name="Schleper C."/>
            <person name="Guy L."/>
            <person name="Ettema T.J."/>
        </authorList>
    </citation>
    <scope>NUCLEOTIDE SEQUENCE</scope>
</reference>
<evidence type="ECO:0000313" key="2">
    <source>
        <dbReference type="EMBL" id="KKL16173.1"/>
    </source>
</evidence>
<dbReference type="NCBIfam" id="TIGR04183">
    <property type="entry name" value="Por_Secre_tail"/>
    <property type="match status" value="1"/>
</dbReference>
<dbReference type="InterPro" id="IPR026444">
    <property type="entry name" value="Secre_tail"/>
</dbReference>
<accession>A0A0F9DWI7</accession>
<organism evidence="2">
    <name type="scientific">marine sediment metagenome</name>
    <dbReference type="NCBI Taxonomy" id="412755"/>
    <lineage>
        <taxon>unclassified sequences</taxon>
        <taxon>metagenomes</taxon>
        <taxon>ecological metagenomes</taxon>
    </lineage>
</organism>
<dbReference type="Gene3D" id="1.20.1270.90">
    <property type="entry name" value="AF1782-like"/>
    <property type="match status" value="3"/>
</dbReference>
<evidence type="ECO:0000259" key="1">
    <source>
        <dbReference type="Pfam" id="PF18962"/>
    </source>
</evidence>
<dbReference type="EMBL" id="LAZR01039772">
    <property type="protein sequence ID" value="KKL16173.1"/>
    <property type="molecule type" value="Genomic_DNA"/>
</dbReference>
<dbReference type="Pfam" id="PF18962">
    <property type="entry name" value="Por_Secre_tail"/>
    <property type="match status" value="1"/>
</dbReference>
<name>A0A0F9DWI7_9ZZZZ</name>
<gene>
    <name evidence="2" type="ORF">LCGC14_2498250</name>
</gene>
<dbReference type="AlphaFoldDB" id="A0A0F9DWI7"/>
<feature type="domain" description="Secretion system C-terminal sorting" evidence="1">
    <location>
        <begin position="261"/>
        <end position="326"/>
    </location>
</feature>
<protein>
    <recommendedName>
        <fullName evidence="1">Secretion system C-terminal sorting domain-containing protein</fullName>
    </recommendedName>
</protein>
<proteinExistence type="predicted"/>
<comment type="caution">
    <text evidence="2">The sequence shown here is derived from an EMBL/GenBank/DDBJ whole genome shotgun (WGS) entry which is preliminary data.</text>
</comment>